<accession>A0AAN8XJA4</accession>
<dbReference type="GO" id="GO:0006120">
    <property type="term" value="P:mitochondrial electron transport, NADH to ubiquinone"/>
    <property type="evidence" value="ECO:0007669"/>
    <property type="project" value="InterPro"/>
</dbReference>
<keyword evidence="1" id="KW-0812">Transmembrane</keyword>
<evidence type="ECO:0000313" key="3">
    <source>
        <dbReference type="Proteomes" id="UP001381693"/>
    </source>
</evidence>
<dbReference type="PANTHER" id="PTHR21106:SF2">
    <property type="entry name" value="NADH DEHYDROGENASE [UBIQUINONE] 1 BETA SUBCOMPLEX SUBUNIT 6"/>
    <property type="match status" value="1"/>
</dbReference>
<dbReference type="Proteomes" id="UP001381693">
    <property type="component" value="Unassembled WGS sequence"/>
</dbReference>
<proteinExistence type="predicted"/>
<evidence type="ECO:0000256" key="1">
    <source>
        <dbReference type="SAM" id="Phobius"/>
    </source>
</evidence>
<evidence type="ECO:0000313" key="2">
    <source>
        <dbReference type="EMBL" id="KAK7084527.1"/>
    </source>
</evidence>
<sequence length="163" mass="19234">MAERRTGGVKAFPIEGPFKSERNRLAGMTDADREYRKQWLKDQILSENEPRPVPGYYEARYNPIRRFYRMPLDTIFKSLVPMLGYEQAAKYRWFTGKFLMLYAGCVATYYYFKYNQNDWTRKGGWRVLRSRDAVLPDHAEYPKASERNIGADYAARGFKESPI</sequence>
<dbReference type="InterPro" id="IPR019174">
    <property type="entry name" value="NADH_DH_b-subcmplx_su6"/>
</dbReference>
<feature type="transmembrane region" description="Helical" evidence="1">
    <location>
        <begin position="91"/>
        <end position="112"/>
    </location>
</feature>
<name>A0AAN8XJA4_HALRR</name>
<dbReference type="Pfam" id="PF09782">
    <property type="entry name" value="NDUF_B6"/>
    <property type="match status" value="1"/>
</dbReference>
<reference evidence="2 3" key="1">
    <citation type="submission" date="2023-11" db="EMBL/GenBank/DDBJ databases">
        <title>Halocaridina rubra genome assembly.</title>
        <authorList>
            <person name="Smith C."/>
        </authorList>
    </citation>
    <scope>NUCLEOTIDE SEQUENCE [LARGE SCALE GENOMIC DNA]</scope>
    <source>
        <strain evidence="2">EP-1</strain>
        <tissue evidence="2">Whole</tissue>
    </source>
</reference>
<keyword evidence="3" id="KW-1185">Reference proteome</keyword>
<keyword evidence="1" id="KW-0472">Membrane</keyword>
<dbReference type="EMBL" id="JAXCGZ010002060">
    <property type="protein sequence ID" value="KAK7084527.1"/>
    <property type="molecule type" value="Genomic_DNA"/>
</dbReference>
<gene>
    <name evidence="2" type="ORF">SK128_000668</name>
</gene>
<evidence type="ECO:0008006" key="4">
    <source>
        <dbReference type="Google" id="ProtNLM"/>
    </source>
</evidence>
<organism evidence="2 3">
    <name type="scientific">Halocaridina rubra</name>
    <name type="common">Hawaiian red shrimp</name>
    <dbReference type="NCBI Taxonomy" id="373956"/>
    <lineage>
        <taxon>Eukaryota</taxon>
        <taxon>Metazoa</taxon>
        <taxon>Ecdysozoa</taxon>
        <taxon>Arthropoda</taxon>
        <taxon>Crustacea</taxon>
        <taxon>Multicrustacea</taxon>
        <taxon>Malacostraca</taxon>
        <taxon>Eumalacostraca</taxon>
        <taxon>Eucarida</taxon>
        <taxon>Decapoda</taxon>
        <taxon>Pleocyemata</taxon>
        <taxon>Caridea</taxon>
        <taxon>Atyoidea</taxon>
        <taxon>Atyidae</taxon>
        <taxon>Halocaridina</taxon>
    </lineage>
</organism>
<keyword evidence="1" id="KW-1133">Transmembrane helix</keyword>
<dbReference type="AlphaFoldDB" id="A0AAN8XJA4"/>
<comment type="caution">
    <text evidence="2">The sequence shown here is derived from an EMBL/GenBank/DDBJ whole genome shotgun (WGS) entry which is preliminary data.</text>
</comment>
<dbReference type="GO" id="GO:0005739">
    <property type="term" value="C:mitochondrion"/>
    <property type="evidence" value="ECO:0007669"/>
    <property type="project" value="GOC"/>
</dbReference>
<protein>
    <recommendedName>
        <fullName evidence="4">NADH dehydrogenase [ubiquinone] 1 beta subcomplex subunit 6</fullName>
    </recommendedName>
</protein>
<dbReference type="PANTHER" id="PTHR21106">
    <property type="entry name" value="NADH DEHYDROGENASE [UBIQUINONE] 1 BETA SUBCOMPLEX SUBUNIT 6"/>
    <property type="match status" value="1"/>
</dbReference>